<organism evidence="2 3">
    <name type="scientific">Daphnia galeata</name>
    <dbReference type="NCBI Taxonomy" id="27404"/>
    <lineage>
        <taxon>Eukaryota</taxon>
        <taxon>Metazoa</taxon>
        <taxon>Ecdysozoa</taxon>
        <taxon>Arthropoda</taxon>
        <taxon>Crustacea</taxon>
        <taxon>Branchiopoda</taxon>
        <taxon>Diplostraca</taxon>
        <taxon>Cladocera</taxon>
        <taxon>Anomopoda</taxon>
        <taxon>Daphniidae</taxon>
        <taxon>Daphnia</taxon>
    </lineage>
</organism>
<name>A0A8J2RMN2_9CRUS</name>
<dbReference type="OrthoDB" id="6359816at2759"/>
<evidence type="ECO:0000313" key="3">
    <source>
        <dbReference type="Proteomes" id="UP000789390"/>
    </source>
</evidence>
<keyword evidence="3" id="KW-1185">Reference proteome</keyword>
<evidence type="ECO:0000259" key="1">
    <source>
        <dbReference type="PROSITE" id="PS50097"/>
    </source>
</evidence>
<dbReference type="SMART" id="SM00225">
    <property type="entry name" value="BTB"/>
    <property type="match status" value="1"/>
</dbReference>
<dbReference type="Gene3D" id="3.30.710.10">
    <property type="entry name" value="Potassium Channel Kv1.1, Chain A"/>
    <property type="match status" value="1"/>
</dbReference>
<dbReference type="PROSITE" id="PS50097">
    <property type="entry name" value="BTB"/>
    <property type="match status" value="1"/>
</dbReference>
<dbReference type="AlphaFoldDB" id="A0A8J2RMN2"/>
<dbReference type="Pfam" id="PF00651">
    <property type="entry name" value="BTB"/>
    <property type="match status" value="1"/>
</dbReference>
<dbReference type="InterPro" id="IPR000210">
    <property type="entry name" value="BTB/POZ_dom"/>
</dbReference>
<dbReference type="InterPro" id="IPR011333">
    <property type="entry name" value="SKP1/BTB/POZ_sf"/>
</dbReference>
<sequence length="350" mass="39705">MPIPAIEEVRSGLYLIRFAPNDIENGEHSFHLRKCDYYPYTLVFQCPEAIEGPITLSLIKSQSNKMKTLPVGSNYLDLVKANQESKLLDDQPQFVWIMRNEEQKVTHLKMNVHSKGVKMSSNSTKQKWGPVLFPSGKSFELWLDFGTVTFGQKKLLNQWTKQLTEQENTDIEFNVQQELMGAHSPIIASSSSVFASMIYNNNKKPPTPSKSKSAAAATPVKVIEINDVEPQVFEQILHYVYSGKIPSIAEEDMANRLYKAADTYGLDNLKDECTRFLLADLEEHNAIETLIWSHQNSLFNLFDSALHFVSLNYPRVSSQSDWQNLVDNHPQICLRVSELMANMPSSARGT</sequence>
<feature type="domain" description="BTB" evidence="1">
    <location>
        <begin position="169"/>
        <end position="245"/>
    </location>
</feature>
<dbReference type="EMBL" id="CAKKLH010000113">
    <property type="protein sequence ID" value="CAH0103771.1"/>
    <property type="molecule type" value="Genomic_DNA"/>
</dbReference>
<evidence type="ECO:0000313" key="2">
    <source>
        <dbReference type="EMBL" id="CAH0103771.1"/>
    </source>
</evidence>
<reference evidence="2" key="1">
    <citation type="submission" date="2021-11" db="EMBL/GenBank/DDBJ databases">
        <authorList>
            <person name="Schell T."/>
        </authorList>
    </citation>
    <scope>NUCLEOTIDE SEQUENCE</scope>
    <source>
        <strain evidence="2">M5</strain>
    </source>
</reference>
<protein>
    <recommendedName>
        <fullName evidence="1">BTB domain-containing protein</fullName>
    </recommendedName>
</protein>
<dbReference type="Gene3D" id="1.25.40.420">
    <property type="match status" value="1"/>
</dbReference>
<comment type="caution">
    <text evidence="2">The sequence shown here is derived from an EMBL/GenBank/DDBJ whole genome shotgun (WGS) entry which is preliminary data.</text>
</comment>
<dbReference type="SUPFAM" id="SSF54695">
    <property type="entry name" value="POZ domain"/>
    <property type="match status" value="1"/>
</dbReference>
<dbReference type="PANTHER" id="PTHR24413">
    <property type="entry name" value="SPECKLE-TYPE POZ PROTEIN"/>
    <property type="match status" value="1"/>
</dbReference>
<gene>
    <name evidence="2" type="ORF">DGAL_LOCUS6444</name>
</gene>
<accession>A0A8J2RMN2</accession>
<proteinExistence type="predicted"/>
<dbReference type="Proteomes" id="UP000789390">
    <property type="component" value="Unassembled WGS sequence"/>
</dbReference>